<accession>A0A4Y7SDM3</accession>
<reference evidence="2 3" key="1">
    <citation type="journal article" date="2019" name="Nat. Ecol. Evol.">
        <title>Megaphylogeny resolves global patterns of mushroom evolution.</title>
        <authorList>
            <person name="Varga T."/>
            <person name="Krizsan K."/>
            <person name="Foldi C."/>
            <person name="Dima B."/>
            <person name="Sanchez-Garcia M."/>
            <person name="Sanchez-Ramirez S."/>
            <person name="Szollosi G.J."/>
            <person name="Szarkandi J.G."/>
            <person name="Papp V."/>
            <person name="Albert L."/>
            <person name="Andreopoulos W."/>
            <person name="Angelini C."/>
            <person name="Antonin V."/>
            <person name="Barry K.W."/>
            <person name="Bougher N.L."/>
            <person name="Buchanan P."/>
            <person name="Buyck B."/>
            <person name="Bense V."/>
            <person name="Catcheside P."/>
            <person name="Chovatia M."/>
            <person name="Cooper J."/>
            <person name="Damon W."/>
            <person name="Desjardin D."/>
            <person name="Finy P."/>
            <person name="Geml J."/>
            <person name="Haridas S."/>
            <person name="Hughes K."/>
            <person name="Justo A."/>
            <person name="Karasinski D."/>
            <person name="Kautmanova I."/>
            <person name="Kiss B."/>
            <person name="Kocsube S."/>
            <person name="Kotiranta H."/>
            <person name="LaButti K.M."/>
            <person name="Lechner B.E."/>
            <person name="Liimatainen K."/>
            <person name="Lipzen A."/>
            <person name="Lukacs Z."/>
            <person name="Mihaltcheva S."/>
            <person name="Morgado L.N."/>
            <person name="Niskanen T."/>
            <person name="Noordeloos M.E."/>
            <person name="Ohm R.A."/>
            <person name="Ortiz-Santana B."/>
            <person name="Ovrebo C."/>
            <person name="Racz N."/>
            <person name="Riley R."/>
            <person name="Savchenko A."/>
            <person name="Shiryaev A."/>
            <person name="Soop K."/>
            <person name="Spirin V."/>
            <person name="Szebenyi C."/>
            <person name="Tomsovsky M."/>
            <person name="Tulloss R.E."/>
            <person name="Uehling J."/>
            <person name="Grigoriev I.V."/>
            <person name="Vagvolgyi C."/>
            <person name="Papp T."/>
            <person name="Martin F.M."/>
            <person name="Miettinen O."/>
            <person name="Hibbett D.S."/>
            <person name="Nagy L.G."/>
        </authorList>
    </citation>
    <scope>NUCLEOTIDE SEQUENCE [LARGE SCALE GENOMIC DNA]</scope>
    <source>
        <strain evidence="2 3">FP101781</strain>
    </source>
</reference>
<sequence>MFHDAVAPPPWQYDRGAALDLTLNSIHLIARALPNDAGTEWSLEWDCPTRSFAGEEHWVNLLRSITFDTALGHINMTQAPIVCPLLKVEEVAEDEAVEAAGDPEVAAEDLEDEAAEEAEVAVDEEATRSHTTRKYMLTS</sequence>
<dbReference type="Proteomes" id="UP000298030">
    <property type="component" value="Unassembled WGS sequence"/>
</dbReference>
<evidence type="ECO:0000313" key="3">
    <source>
        <dbReference type="Proteomes" id="UP000298030"/>
    </source>
</evidence>
<protein>
    <submittedName>
        <fullName evidence="2">Uncharacterized protein</fullName>
    </submittedName>
</protein>
<evidence type="ECO:0000313" key="2">
    <source>
        <dbReference type="EMBL" id="TEB19025.1"/>
    </source>
</evidence>
<name>A0A4Y7SDM3_COPMI</name>
<feature type="region of interest" description="Disordered" evidence="1">
    <location>
        <begin position="97"/>
        <end position="139"/>
    </location>
</feature>
<dbReference type="AlphaFoldDB" id="A0A4Y7SDM3"/>
<organism evidence="2 3">
    <name type="scientific">Coprinellus micaceus</name>
    <name type="common">Glistening ink-cap mushroom</name>
    <name type="synonym">Coprinus micaceus</name>
    <dbReference type="NCBI Taxonomy" id="71717"/>
    <lineage>
        <taxon>Eukaryota</taxon>
        <taxon>Fungi</taxon>
        <taxon>Dikarya</taxon>
        <taxon>Basidiomycota</taxon>
        <taxon>Agaricomycotina</taxon>
        <taxon>Agaricomycetes</taxon>
        <taxon>Agaricomycetidae</taxon>
        <taxon>Agaricales</taxon>
        <taxon>Agaricineae</taxon>
        <taxon>Psathyrellaceae</taxon>
        <taxon>Coprinellus</taxon>
    </lineage>
</organism>
<keyword evidence="3" id="KW-1185">Reference proteome</keyword>
<gene>
    <name evidence="2" type="ORF">FA13DRAFT_1802661</name>
</gene>
<feature type="compositionally biased region" description="Acidic residues" evidence="1">
    <location>
        <begin position="105"/>
        <end position="124"/>
    </location>
</feature>
<dbReference type="EMBL" id="QPFP01000210">
    <property type="protein sequence ID" value="TEB19025.1"/>
    <property type="molecule type" value="Genomic_DNA"/>
</dbReference>
<proteinExistence type="predicted"/>
<evidence type="ECO:0000256" key="1">
    <source>
        <dbReference type="SAM" id="MobiDB-lite"/>
    </source>
</evidence>
<comment type="caution">
    <text evidence="2">The sequence shown here is derived from an EMBL/GenBank/DDBJ whole genome shotgun (WGS) entry which is preliminary data.</text>
</comment>